<accession>A0ABR0LP28</accession>
<proteinExistence type="predicted"/>
<comment type="caution">
    <text evidence="2">The sequence shown here is derived from an EMBL/GenBank/DDBJ whole genome shotgun (WGS) entry which is preliminary data.</text>
</comment>
<evidence type="ECO:0000313" key="3">
    <source>
        <dbReference type="Proteomes" id="UP001357485"/>
    </source>
</evidence>
<name>A0ABR0LP28_9PEZI</name>
<reference evidence="2 3" key="1">
    <citation type="submission" date="2023-08" db="EMBL/GenBank/DDBJ databases">
        <title>Black Yeasts Isolated from many extreme environments.</title>
        <authorList>
            <person name="Coleine C."/>
            <person name="Stajich J.E."/>
            <person name="Selbmann L."/>
        </authorList>
    </citation>
    <scope>NUCLEOTIDE SEQUENCE [LARGE SCALE GENOMIC DNA]</scope>
    <source>
        <strain evidence="2 3">CCFEE 536</strain>
    </source>
</reference>
<protein>
    <submittedName>
        <fullName evidence="2">Uncharacterized protein</fullName>
    </submittedName>
</protein>
<evidence type="ECO:0000313" key="2">
    <source>
        <dbReference type="EMBL" id="KAK5201259.1"/>
    </source>
</evidence>
<sequence length="72" mass="7600">MSLWLAAMGGFLEHQPSEPPNTNLPSPPLENGNGMSSREHSRFSSLGADFSNDVSFAHMGSTVQANAAPDAK</sequence>
<dbReference type="EMBL" id="JAVRRA010016745">
    <property type="protein sequence ID" value="KAK5201259.1"/>
    <property type="molecule type" value="Genomic_DNA"/>
</dbReference>
<dbReference type="Proteomes" id="UP001357485">
    <property type="component" value="Unassembled WGS sequence"/>
</dbReference>
<keyword evidence="3" id="KW-1185">Reference proteome</keyword>
<feature type="non-terminal residue" evidence="2">
    <location>
        <position position="72"/>
    </location>
</feature>
<feature type="region of interest" description="Disordered" evidence="1">
    <location>
        <begin position="8"/>
        <end position="44"/>
    </location>
</feature>
<evidence type="ECO:0000256" key="1">
    <source>
        <dbReference type="SAM" id="MobiDB-lite"/>
    </source>
</evidence>
<gene>
    <name evidence="2" type="ORF">LTR16_003302</name>
</gene>
<organism evidence="2 3">
    <name type="scientific">Cryomyces antarcticus</name>
    <dbReference type="NCBI Taxonomy" id="329879"/>
    <lineage>
        <taxon>Eukaryota</taxon>
        <taxon>Fungi</taxon>
        <taxon>Dikarya</taxon>
        <taxon>Ascomycota</taxon>
        <taxon>Pezizomycotina</taxon>
        <taxon>Dothideomycetes</taxon>
        <taxon>Dothideomycetes incertae sedis</taxon>
        <taxon>Cryomyces</taxon>
    </lineage>
</organism>